<reference evidence="1 2" key="1">
    <citation type="journal article" date="2017" name="Biochemistry">
        <title>Identification of the Biosynthetic Pathway for the Antibiotic Bicyclomycin.</title>
        <authorList>
            <person name="Patteson J."/>
            <person name="Cai W."/>
            <person name="Johnson R.A."/>
            <person name="Santa Maria K."/>
            <person name="Li B."/>
        </authorList>
    </citation>
    <scope>NUCLEOTIDE SEQUENCE [LARGE SCALE GENOMIC DNA]</scope>
    <source>
        <strain evidence="1 2">ATCC 21532</strain>
    </source>
</reference>
<gene>
    <name evidence="1" type="ORF">BLA24_10595</name>
</gene>
<keyword evidence="2" id="KW-1185">Reference proteome</keyword>
<feature type="non-terminal residue" evidence="1">
    <location>
        <position position="1"/>
    </location>
</feature>
<comment type="caution">
    <text evidence="1">The sequence shown here is derived from an EMBL/GenBank/DDBJ whole genome shotgun (WGS) entry which is preliminary data.</text>
</comment>
<accession>A0A2G1XL65</accession>
<dbReference type="AlphaFoldDB" id="A0A2G1XL65"/>
<dbReference type="EMBL" id="NHZO01000126">
    <property type="protein sequence ID" value="PHQ51967.1"/>
    <property type="molecule type" value="Genomic_DNA"/>
</dbReference>
<name>A0A2G1XL65_STRCJ</name>
<evidence type="ECO:0000313" key="2">
    <source>
        <dbReference type="Proteomes" id="UP000222531"/>
    </source>
</evidence>
<evidence type="ECO:0000313" key="1">
    <source>
        <dbReference type="EMBL" id="PHQ51967.1"/>
    </source>
</evidence>
<dbReference type="Proteomes" id="UP000222531">
    <property type="component" value="Unassembled WGS sequence"/>
</dbReference>
<protein>
    <submittedName>
        <fullName evidence="1">Uncharacterized protein</fullName>
    </submittedName>
</protein>
<organism evidence="1 2">
    <name type="scientific">Streptomyces cinnamoneus</name>
    <name type="common">Streptoverticillium cinnamoneum</name>
    <dbReference type="NCBI Taxonomy" id="53446"/>
    <lineage>
        <taxon>Bacteria</taxon>
        <taxon>Bacillati</taxon>
        <taxon>Actinomycetota</taxon>
        <taxon>Actinomycetes</taxon>
        <taxon>Kitasatosporales</taxon>
        <taxon>Streptomycetaceae</taxon>
        <taxon>Streptomyces</taxon>
        <taxon>Streptomyces cinnamoneus group</taxon>
    </lineage>
</organism>
<sequence>LESTDAGLTESVTRTVIRSRDRIGTKVHAAQKVDLRTAIFTNPLTLHEGARRYYVSVKP</sequence>
<dbReference type="Gene3D" id="3.40.190.10">
    <property type="entry name" value="Periplasmic binding protein-like II"/>
    <property type="match status" value="1"/>
</dbReference>
<proteinExistence type="predicted"/>